<organism evidence="3 4">
    <name type="scientific">Pseudocercospora eumusae</name>
    <dbReference type="NCBI Taxonomy" id="321146"/>
    <lineage>
        <taxon>Eukaryota</taxon>
        <taxon>Fungi</taxon>
        <taxon>Dikarya</taxon>
        <taxon>Ascomycota</taxon>
        <taxon>Pezizomycotina</taxon>
        <taxon>Dothideomycetes</taxon>
        <taxon>Dothideomycetidae</taxon>
        <taxon>Mycosphaerellales</taxon>
        <taxon>Mycosphaerellaceae</taxon>
        <taxon>Pseudocercospora</taxon>
    </lineage>
</organism>
<name>A0A139H3H4_9PEZI</name>
<keyword evidence="2" id="KW-0472">Membrane</keyword>
<evidence type="ECO:0000313" key="3">
    <source>
        <dbReference type="EMBL" id="KXS96994.1"/>
    </source>
</evidence>
<dbReference type="OrthoDB" id="3687641at2759"/>
<dbReference type="Pfam" id="PF11807">
    <property type="entry name" value="UstYa"/>
    <property type="match status" value="1"/>
</dbReference>
<dbReference type="PANTHER" id="PTHR33365">
    <property type="entry name" value="YALI0B05434P"/>
    <property type="match status" value="1"/>
</dbReference>
<dbReference type="InterPro" id="IPR021765">
    <property type="entry name" value="UstYa-like"/>
</dbReference>
<comment type="caution">
    <text evidence="3">The sequence shown here is derived from an EMBL/GenBank/DDBJ whole genome shotgun (WGS) entry which is preliminary data.</text>
</comment>
<keyword evidence="4" id="KW-1185">Reference proteome</keyword>
<evidence type="ECO:0000256" key="1">
    <source>
        <dbReference type="ARBA" id="ARBA00035112"/>
    </source>
</evidence>
<reference evidence="3 4" key="1">
    <citation type="submission" date="2015-07" db="EMBL/GenBank/DDBJ databases">
        <title>Comparative genomics of the Sigatoka disease complex on banana suggests a link between parallel evolutionary changes in Pseudocercospora fijiensis and Pseudocercospora eumusae and increased virulence on the banana host.</title>
        <authorList>
            <person name="Chang T.-C."/>
            <person name="Salvucci A."/>
            <person name="Crous P.W."/>
            <person name="Stergiopoulos I."/>
        </authorList>
    </citation>
    <scope>NUCLEOTIDE SEQUENCE [LARGE SCALE GENOMIC DNA]</scope>
    <source>
        <strain evidence="3 4">CBS 114824</strain>
    </source>
</reference>
<accession>A0A139H3H4</accession>
<evidence type="ECO:0000256" key="2">
    <source>
        <dbReference type="SAM" id="Phobius"/>
    </source>
</evidence>
<protein>
    <recommendedName>
        <fullName evidence="5">Tat pathway signal sequence</fullName>
    </recommendedName>
</protein>
<dbReference type="Proteomes" id="UP000070133">
    <property type="component" value="Unassembled WGS sequence"/>
</dbReference>
<dbReference type="AlphaFoldDB" id="A0A139H3H4"/>
<keyword evidence="2" id="KW-1133">Transmembrane helix</keyword>
<dbReference type="GO" id="GO:0043386">
    <property type="term" value="P:mycotoxin biosynthetic process"/>
    <property type="evidence" value="ECO:0007669"/>
    <property type="project" value="InterPro"/>
</dbReference>
<evidence type="ECO:0008006" key="5">
    <source>
        <dbReference type="Google" id="ProtNLM"/>
    </source>
</evidence>
<proteinExistence type="inferred from homology"/>
<dbReference type="STRING" id="321146.A0A139H3H4"/>
<dbReference type="PANTHER" id="PTHR33365:SF13">
    <property type="entry name" value="TAT PATHWAY SIGNAL SEQUENCE"/>
    <property type="match status" value="1"/>
</dbReference>
<feature type="transmembrane region" description="Helical" evidence="2">
    <location>
        <begin position="34"/>
        <end position="56"/>
    </location>
</feature>
<dbReference type="EMBL" id="LFZN01000156">
    <property type="protein sequence ID" value="KXS96994.1"/>
    <property type="molecule type" value="Genomic_DNA"/>
</dbReference>
<comment type="similarity">
    <text evidence="1">Belongs to the ustYa family.</text>
</comment>
<keyword evidence="2" id="KW-0812">Transmembrane</keyword>
<gene>
    <name evidence="3" type="ORF">AC578_1889</name>
</gene>
<sequence length="287" mass="33180">MRFRPENPGRQRRAYALLADDEDVAGCASSTRHWYIYIIAVVLITHAISVPLVSFCTRRTILRQTSLDFPGIERVYPGLDRSLSIMSFSEFLGADRSQWTAPAGREVDRAWKELGINDQGFILSEIIGHEVFDLDRRQHLYLPKGYFVDKEQEGFPVLVQATHDLHCLNELRKALYFNYDYYRQFHNDTLVSPSFRVDHVNHCLDNLRERLMCTADIGVIPSIWIRQDDNTIQFGREHKCHNYESVLQWLDSFGIGPGRTLYQVGGEDHIDAPPDAILHDPKDFGQR</sequence>
<evidence type="ECO:0000313" key="4">
    <source>
        <dbReference type="Proteomes" id="UP000070133"/>
    </source>
</evidence>